<dbReference type="Pfam" id="PF12697">
    <property type="entry name" value="Abhydrolase_6"/>
    <property type="match status" value="1"/>
</dbReference>
<sequence>MKNLIKPLILTALGIVPGQALADCVVLLHGLARSESSFVVMEQVFEARGYQVVRPGYESTTFPVAALAEQTLPAAIAECHANAPIHFVTHSMGGILLRQYFQVAAHQPPNLGATVMLGPPNQGSEVVDELGDWAVFDLINGPAGESLGTGAESLPKKLPPVDFLLGVIAGDQSISPVFSAIIPGADDGKVSVASTRVAGMQDHIVLPVTHTFMMNDPLVIAQVIAFLQQGRFDPDITWLDALNDVIAGTCIGADCGYGLTPIK</sequence>
<proteinExistence type="predicted"/>
<keyword evidence="2" id="KW-0378">Hydrolase</keyword>
<dbReference type="RefSeq" id="WP_353397190.1">
    <property type="nucleotide sequence ID" value="NZ_BAABWU010000002.1"/>
</dbReference>
<dbReference type="Proteomes" id="UP001441944">
    <property type="component" value="Unassembled WGS sequence"/>
</dbReference>
<dbReference type="SUPFAM" id="SSF53474">
    <property type="entry name" value="alpha/beta-Hydrolases"/>
    <property type="match status" value="1"/>
</dbReference>
<name>A0ABQ0AHI0_9RHOB</name>
<accession>A0ABQ0AHI0</accession>
<dbReference type="InterPro" id="IPR029058">
    <property type="entry name" value="AB_hydrolase_fold"/>
</dbReference>
<dbReference type="GO" id="GO:0016787">
    <property type="term" value="F:hydrolase activity"/>
    <property type="evidence" value="ECO:0007669"/>
    <property type="project" value="UniProtKB-KW"/>
</dbReference>
<gene>
    <name evidence="2" type="ORF">NBRC116598_07480</name>
</gene>
<keyword evidence="3" id="KW-1185">Reference proteome</keyword>
<evidence type="ECO:0000313" key="2">
    <source>
        <dbReference type="EMBL" id="GAA6195304.1"/>
    </source>
</evidence>
<dbReference type="EMBL" id="BAABWU010000002">
    <property type="protein sequence ID" value="GAA6195304.1"/>
    <property type="molecule type" value="Genomic_DNA"/>
</dbReference>
<reference evidence="2 3" key="1">
    <citation type="submission" date="2024-04" db="EMBL/GenBank/DDBJ databases">
        <title>Draft genome sequence of Pseudophaeobacter arcticus NBRC 116598.</title>
        <authorList>
            <person name="Miyakawa T."/>
            <person name="Kusuya Y."/>
            <person name="Miura T."/>
        </authorList>
    </citation>
    <scope>NUCLEOTIDE SEQUENCE [LARGE SCALE GENOMIC DNA]</scope>
    <source>
        <strain evidence="2 3">SU-CL00105</strain>
    </source>
</reference>
<dbReference type="PANTHER" id="PTHR37946:SF1">
    <property type="entry name" value="SLL1969 PROTEIN"/>
    <property type="match status" value="1"/>
</dbReference>
<protein>
    <submittedName>
        <fullName evidence="2">Alpha/beta fold hydrolase</fullName>
    </submittedName>
</protein>
<feature type="domain" description="AB hydrolase-1" evidence="1">
    <location>
        <begin position="25"/>
        <end position="135"/>
    </location>
</feature>
<dbReference type="Gene3D" id="3.40.50.1820">
    <property type="entry name" value="alpha/beta hydrolase"/>
    <property type="match status" value="1"/>
</dbReference>
<evidence type="ECO:0000259" key="1">
    <source>
        <dbReference type="Pfam" id="PF12697"/>
    </source>
</evidence>
<comment type="caution">
    <text evidence="2">The sequence shown here is derived from an EMBL/GenBank/DDBJ whole genome shotgun (WGS) entry which is preliminary data.</text>
</comment>
<organism evidence="2 3">
    <name type="scientific">Pseudophaeobacter arcticus</name>
    <dbReference type="NCBI Taxonomy" id="385492"/>
    <lineage>
        <taxon>Bacteria</taxon>
        <taxon>Pseudomonadati</taxon>
        <taxon>Pseudomonadota</taxon>
        <taxon>Alphaproteobacteria</taxon>
        <taxon>Rhodobacterales</taxon>
        <taxon>Paracoccaceae</taxon>
        <taxon>Pseudophaeobacter</taxon>
    </lineage>
</organism>
<dbReference type="PANTHER" id="PTHR37946">
    <property type="entry name" value="SLL1969 PROTEIN"/>
    <property type="match status" value="1"/>
</dbReference>
<dbReference type="InterPro" id="IPR000073">
    <property type="entry name" value="AB_hydrolase_1"/>
</dbReference>
<evidence type="ECO:0000313" key="3">
    <source>
        <dbReference type="Proteomes" id="UP001441944"/>
    </source>
</evidence>